<feature type="binding site" evidence="8">
    <location>
        <begin position="26"/>
        <end position="33"/>
    </location>
    <ligand>
        <name>GTP</name>
        <dbReference type="ChEBI" id="CHEBI:37565"/>
    </ligand>
</feature>
<evidence type="ECO:0000256" key="8">
    <source>
        <dbReference type="PIRSR" id="PIRSR606689-1"/>
    </source>
</evidence>
<evidence type="ECO:0000256" key="2">
    <source>
        <dbReference type="ARBA" id="ARBA00022741"/>
    </source>
</evidence>
<dbReference type="SMART" id="SM00175">
    <property type="entry name" value="RAB"/>
    <property type="match status" value="1"/>
</dbReference>
<evidence type="ECO:0000313" key="11">
    <source>
        <dbReference type="Ensembl" id="ENSCSAVP00000013894.1"/>
    </source>
</evidence>
<evidence type="ECO:0000256" key="10">
    <source>
        <dbReference type="RuleBase" id="RU003925"/>
    </source>
</evidence>
<keyword evidence="9" id="KW-0479">Metal-binding</keyword>
<keyword evidence="12" id="KW-1185">Reference proteome</keyword>
<sequence length="189" mass="21294">MGILASKLEAMFSSFASDPVRILMLGLDAAGKTTILYRLKLHNVVKTIPTIGFNVETVSPCKGLTLTVWDVGGQTKLRRLWRHYYQDSGGLIFVVDSADPTRFSEAKDELFNVLKEPEMSRIPILILANKQDISLAQPIEDLIEHLSLADIPTWQKWNIQPCSATKGEGIQDAMQSFSRMIREFKKQNK</sequence>
<dbReference type="Proteomes" id="UP000007875">
    <property type="component" value="Unassembled WGS sequence"/>
</dbReference>
<dbReference type="InterPro" id="IPR005225">
    <property type="entry name" value="Small_GTP-bd"/>
</dbReference>
<proteinExistence type="inferred from homology"/>
<dbReference type="PANTHER" id="PTHR11711">
    <property type="entry name" value="ADP RIBOSYLATION FACTOR-RELATED"/>
    <property type="match status" value="1"/>
</dbReference>
<dbReference type="PROSITE" id="PS51417">
    <property type="entry name" value="ARF"/>
    <property type="match status" value="1"/>
</dbReference>
<evidence type="ECO:0000256" key="3">
    <source>
        <dbReference type="ARBA" id="ARBA00023134"/>
    </source>
</evidence>
<dbReference type="InterPro" id="IPR006689">
    <property type="entry name" value="Small_GTPase_ARF/SAR"/>
</dbReference>
<feature type="binding site" evidence="8">
    <location>
        <position position="73"/>
    </location>
    <ligand>
        <name>GTP</name>
        <dbReference type="ChEBI" id="CHEBI:37565"/>
    </ligand>
</feature>
<dbReference type="eggNOG" id="KOG0070">
    <property type="taxonomic scope" value="Eukaryota"/>
</dbReference>
<organism evidence="11 12">
    <name type="scientific">Ciona savignyi</name>
    <name type="common">Pacific transparent sea squirt</name>
    <dbReference type="NCBI Taxonomy" id="51511"/>
    <lineage>
        <taxon>Eukaryota</taxon>
        <taxon>Metazoa</taxon>
        <taxon>Chordata</taxon>
        <taxon>Tunicata</taxon>
        <taxon>Ascidiacea</taxon>
        <taxon>Phlebobranchia</taxon>
        <taxon>Cionidae</taxon>
        <taxon>Ciona</taxon>
    </lineage>
</organism>
<dbReference type="Gene3D" id="3.40.50.300">
    <property type="entry name" value="P-loop containing nucleotide triphosphate hydrolases"/>
    <property type="match status" value="1"/>
</dbReference>
<dbReference type="FunFam" id="3.40.50.300:FF:000412">
    <property type="entry name" value="ADP-ribosylation factor 1"/>
    <property type="match status" value="1"/>
</dbReference>
<dbReference type="FunCoup" id="H2Z8I2">
    <property type="interactions" value="40"/>
</dbReference>
<dbReference type="SMART" id="SM00177">
    <property type="entry name" value="ARF"/>
    <property type="match status" value="1"/>
</dbReference>
<dbReference type="AlphaFoldDB" id="H2Z8I2"/>
<dbReference type="GO" id="GO:0003924">
    <property type="term" value="F:GTPase activity"/>
    <property type="evidence" value="ECO:0007669"/>
    <property type="project" value="InterPro"/>
</dbReference>
<dbReference type="GeneTree" id="ENSGT00940000165938"/>
<feature type="binding site" evidence="8">
    <location>
        <begin position="129"/>
        <end position="132"/>
    </location>
    <ligand>
        <name>GTP</name>
        <dbReference type="ChEBI" id="CHEBI:37565"/>
    </ligand>
</feature>
<evidence type="ECO:0000256" key="6">
    <source>
        <dbReference type="ARBA" id="ARBA00072405"/>
    </source>
</evidence>
<reference evidence="11" key="2">
    <citation type="submission" date="2025-08" db="UniProtKB">
        <authorList>
            <consortium name="Ensembl"/>
        </authorList>
    </citation>
    <scope>IDENTIFICATION</scope>
</reference>
<protein>
    <recommendedName>
        <fullName evidence="6">ADP-ribosylation factor-like protein 14</fullName>
    </recommendedName>
    <alternativeName>
        <fullName evidence="7">ADP-ribosylation factor 7</fullName>
    </alternativeName>
</protein>
<keyword evidence="2 8" id="KW-0547">Nucleotide-binding</keyword>
<dbReference type="PRINTS" id="PR00328">
    <property type="entry name" value="SAR1GTPBP"/>
</dbReference>
<evidence type="ECO:0000256" key="5">
    <source>
        <dbReference type="ARBA" id="ARBA00061881"/>
    </source>
</evidence>
<keyword evidence="9" id="KW-0460">Magnesium</keyword>
<accession>H2Z8I2</accession>
<evidence type="ECO:0000256" key="7">
    <source>
        <dbReference type="ARBA" id="ARBA00077764"/>
    </source>
</evidence>
<reference evidence="11" key="3">
    <citation type="submission" date="2025-09" db="UniProtKB">
        <authorList>
            <consortium name="Ensembl"/>
        </authorList>
    </citation>
    <scope>IDENTIFICATION</scope>
</reference>
<feature type="binding site" evidence="9">
    <location>
        <position position="50"/>
    </location>
    <ligand>
        <name>Mg(2+)</name>
        <dbReference type="ChEBI" id="CHEBI:18420"/>
    </ligand>
</feature>
<dbReference type="SMART" id="SM00178">
    <property type="entry name" value="SAR"/>
    <property type="match status" value="1"/>
</dbReference>
<evidence type="ECO:0000313" key="12">
    <source>
        <dbReference type="Proteomes" id="UP000007875"/>
    </source>
</evidence>
<dbReference type="STRING" id="51511.ENSCSAVP00000013894"/>
<dbReference type="CDD" id="cd00878">
    <property type="entry name" value="Arf_Arl"/>
    <property type="match status" value="1"/>
</dbReference>
<dbReference type="InParanoid" id="H2Z8I2"/>
<evidence type="ECO:0000256" key="9">
    <source>
        <dbReference type="PIRSR" id="PIRSR606689-2"/>
    </source>
</evidence>
<feature type="binding site" evidence="9">
    <location>
        <position position="33"/>
    </location>
    <ligand>
        <name>Mg(2+)</name>
        <dbReference type="ChEBI" id="CHEBI:18420"/>
    </ligand>
</feature>
<evidence type="ECO:0000256" key="1">
    <source>
        <dbReference type="ARBA" id="ARBA00010290"/>
    </source>
</evidence>
<comment type="function">
    <text evidence="4">GTPase that recruits MYO1E to MHC class II-containing vesicles via the effector protein ARL14EP and hence controls the movement of these vesicles along the actin cytoskeleton in dendritic cells.</text>
</comment>
<dbReference type="Pfam" id="PF00025">
    <property type="entry name" value="Arf"/>
    <property type="match status" value="1"/>
</dbReference>
<dbReference type="SUPFAM" id="SSF52540">
    <property type="entry name" value="P-loop containing nucleoside triphosphate hydrolases"/>
    <property type="match status" value="1"/>
</dbReference>
<comment type="subunit">
    <text evidence="5">Interacts with ARL14EP.</text>
</comment>
<name>H2Z8I2_CIOSA</name>
<dbReference type="Ensembl" id="ENSCSAVT00000014054.1">
    <property type="protein sequence ID" value="ENSCSAVP00000013894.1"/>
    <property type="gene ID" value="ENSCSAVG00000008141.1"/>
</dbReference>
<dbReference type="GO" id="GO:0030010">
    <property type="term" value="P:establishment of cell polarity"/>
    <property type="evidence" value="ECO:0007669"/>
    <property type="project" value="UniProtKB-ARBA"/>
</dbReference>
<dbReference type="NCBIfam" id="TIGR00231">
    <property type="entry name" value="small_GTP"/>
    <property type="match status" value="1"/>
</dbReference>
<dbReference type="GO" id="GO:0046872">
    <property type="term" value="F:metal ion binding"/>
    <property type="evidence" value="ECO:0007669"/>
    <property type="project" value="UniProtKB-KW"/>
</dbReference>
<dbReference type="InterPro" id="IPR027417">
    <property type="entry name" value="P-loop_NTPase"/>
</dbReference>
<dbReference type="GO" id="GO:0005525">
    <property type="term" value="F:GTP binding"/>
    <property type="evidence" value="ECO:0007669"/>
    <property type="project" value="UniProtKB-KW"/>
</dbReference>
<dbReference type="OMA" id="TENSHGV"/>
<dbReference type="InterPro" id="IPR024156">
    <property type="entry name" value="Small_GTPase_ARF"/>
</dbReference>
<dbReference type="HOGENOM" id="CLU_040729_9_2_1"/>
<comment type="similarity">
    <text evidence="1 10">Belongs to the small GTPase superfamily. Arf family.</text>
</comment>
<keyword evidence="3 8" id="KW-0342">GTP-binding</keyword>
<evidence type="ECO:0000256" key="4">
    <source>
        <dbReference type="ARBA" id="ARBA00054077"/>
    </source>
</evidence>
<reference evidence="12" key="1">
    <citation type="submission" date="2003-08" db="EMBL/GenBank/DDBJ databases">
        <authorList>
            <person name="Birren B."/>
            <person name="Nusbaum C."/>
            <person name="Abebe A."/>
            <person name="Abouelleil A."/>
            <person name="Adekoya E."/>
            <person name="Ait-zahra M."/>
            <person name="Allen N."/>
            <person name="Allen T."/>
            <person name="An P."/>
            <person name="Anderson M."/>
            <person name="Anderson S."/>
            <person name="Arachchi H."/>
            <person name="Armbruster J."/>
            <person name="Bachantsang P."/>
            <person name="Baldwin J."/>
            <person name="Barry A."/>
            <person name="Bayul T."/>
            <person name="Blitshsteyn B."/>
            <person name="Bloom T."/>
            <person name="Blye J."/>
            <person name="Boguslavskiy L."/>
            <person name="Borowsky M."/>
            <person name="Boukhgalter B."/>
            <person name="Brunache A."/>
            <person name="Butler J."/>
            <person name="Calixte N."/>
            <person name="Calvo S."/>
            <person name="Camarata J."/>
            <person name="Campo K."/>
            <person name="Chang J."/>
            <person name="Cheshatsang Y."/>
            <person name="Citroen M."/>
            <person name="Collymore A."/>
            <person name="Considine T."/>
            <person name="Cook A."/>
            <person name="Cooke P."/>
            <person name="Corum B."/>
            <person name="Cuomo C."/>
            <person name="David R."/>
            <person name="Dawoe T."/>
            <person name="Degray S."/>
            <person name="Dodge S."/>
            <person name="Dooley K."/>
            <person name="Dorje P."/>
            <person name="Dorjee K."/>
            <person name="Dorris L."/>
            <person name="Duffey N."/>
            <person name="Dupes A."/>
            <person name="Elkins T."/>
            <person name="Engels R."/>
            <person name="Erickson J."/>
            <person name="Farina A."/>
            <person name="Faro S."/>
            <person name="Ferreira P."/>
            <person name="Fischer H."/>
            <person name="Fitzgerald M."/>
            <person name="Foley K."/>
            <person name="Gage D."/>
            <person name="Galagan J."/>
            <person name="Gearin G."/>
            <person name="Gnerre S."/>
            <person name="Gnirke A."/>
            <person name="Goyette A."/>
            <person name="Graham J."/>
            <person name="Grandbois E."/>
            <person name="Gyaltsen K."/>
            <person name="Hafez N."/>
            <person name="Hagopian D."/>
            <person name="Hagos B."/>
            <person name="Hall J."/>
            <person name="Hatcher B."/>
            <person name="Heller A."/>
            <person name="Higgins H."/>
            <person name="Honan T."/>
            <person name="Horn A."/>
            <person name="Houde N."/>
            <person name="Hughes L."/>
            <person name="Hulme W."/>
            <person name="Husby E."/>
            <person name="Iliev I."/>
            <person name="Jaffe D."/>
            <person name="Jones C."/>
            <person name="Kamal M."/>
            <person name="Kamat A."/>
            <person name="Kamvysselis M."/>
            <person name="Karlsson E."/>
            <person name="Kells C."/>
            <person name="Kieu A."/>
            <person name="Kisner P."/>
            <person name="Kodira C."/>
            <person name="Kulbokas E."/>
            <person name="Labutti K."/>
            <person name="Lama D."/>
            <person name="Landers T."/>
            <person name="Leger J."/>
            <person name="Levine S."/>
            <person name="Lewis D."/>
            <person name="Lewis T."/>
            <person name="Lindblad-toh K."/>
            <person name="Liu X."/>
            <person name="Lokyitsang T."/>
            <person name="Lokyitsang Y."/>
            <person name="Lucien O."/>
            <person name="Lui A."/>
            <person name="Ma L.J."/>
            <person name="Mabbitt R."/>
            <person name="Macdonald J."/>
            <person name="Maclean C."/>
            <person name="Major J."/>
            <person name="Manning J."/>
            <person name="Marabella R."/>
            <person name="Maru K."/>
            <person name="Matthews C."/>
            <person name="Mauceli E."/>
            <person name="Mccarthy M."/>
            <person name="Mcdonough S."/>
            <person name="Mcghee T."/>
            <person name="Meldrim J."/>
            <person name="Meneus L."/>
            <person name="Mesirov J."/>
            <person name="Mihalev A."/>
            <person name="Mihova T."/>
            <person name="Mikkelsen T."/>
            <person name="Mlenga V."/>
            <person name="Moru K."/>
            <person name="Mozes J."/>
            <person name="Mulrain L."/>
            <person name="Munson G."/>
            <person name="Naylor J."/>
            <person name="Newes C."/>
            <person name="Nguyen C."/>
            <person name="Nguyen N."/>
            <person name="Nguyen T."/>
            <person name="Nicol R."/>
            <person name="Nielsen C."/>
            <person name="Nizzari M."/>
            <person name="Norbu C."/>
            <person name="Norbu N."/>
            <person name="O'donnell P."/>
            <person name="Okoawo O."/>
            <person name="O'leary S."/>
            <person name="Omotosho B."/>
            <person name="O'neill K."/>
            <person name="Osman S."/>
            <person name="Parker S."/>
            <person name="Perrin D."/>
            <person name="Phunkhang P."/>
            <person name="Piqani B."/>
            <person name="Purcell S."/>
            <person name="Rachupka T."/>
            <person name="Ramasamy U."/>
            <person name="Rameau R."/>
            <person name="Ray V."/>
            <person name="Raymond C."/>
            <person name="Retta R."/>
            <person name="Richardson S."/>
            <person name="Rise C."/>
            <person name="Rodriguez J."/>
            <person name="Rogers J."/>
            <person name="Rogov P."/>
            <person name="Rutman M."/>
            <person name="Schupbach R."/>
            <person name="Seaman C."/>
            <person name="Settipalli S."/>
            <person name="Sharpe T."/>
            <person name="Sheridan J."/>
            <person name="Sherpa N."/>
            <person name="Shi J."/>
            <person name="Smirnov S."/>
            <person name="Smith C."/>
            <person name="Sougnez C."/>
            <person name="Spencer B."/>
            <person name="Stalker J."/>
            <person name="Stange-thomann N."/>
            <person name="Stavropoulos S."/>
            <person name="Stetson K."/>
            <person name="Stone C."/>
            <person name="Stone S."/>
            <person name="Stubbs M."/>
            <person name="Talamas J."/>
            <person name="Tchuinga P."/>
            <person name="Tenzing P."/>
            <person name="Tesfaye S."/>
            <person name="Theodore J."/>
            <person name="Thoulutsang Y."/>
            <person name="Topham K."/>
            <person name="Towey S."/>
            <person name="Tsamla T."/>
            <person name="Tsomo N."/>
            <person name="Vallee D."/>
            <person name="Vassiliev H."/>
            <person name="Venkataraman V."/>
            <person name="Vinson J."/>
            <person name="Vo A."/>
            <person name="Wade C."/>
            <person name="Wang S."/>
            <person name="Wangchuk T."/>
            <person name="Wangdi T."/>
            <person name="Whittaker C."/>
            <person name="Wilkinson J."/>
            <person name="Wu Y."/>
            <person name="Wyman D."/>
            <person name="Yadav S."/>
            <person name="Yang S."/>
            <person name="Yang X."/>
            <person name="Yeager S."/>
            <person name="Yee E."/>
            <person name="Young G."/>
            <person name="Zainoun J."/>
            <person name="Zembeck L."/>
            <person name="Zimmer A."/>
            <person name="Zody M."/>
            <person name="Lander E."/>
        </authorList>
    </citation>
    <scope>NUCLEOTIDE SEQUENCE [LARGE SCALE GENOMIC DNA]</scope>
</reference>